<protein>
    <recommendedName>
        <fullName evidence="3">Sulfotransferase domain-containing protein</fullName>
    </recommendedName>
</protein>
<name>A0A255Z6X8_9PROT</name>
<sequence length="227" mass="25217">MQSSGATAFTQMLAQRPGCVALVDIPNNFAAPRVTTRLDFVAKAVVTTAYPLATHVERFRPDAVILFLRDPRVNHVSLRTKDYRHRSGLMEEKFLILDQLFAERHRFDAVVHYEDFVLGDPSVGKALADLGWPVEDGYREFRRSYDELLASLWAAEPDLRDRMDVVFGNAKGRAVSQAPIKKDWDRAVEAAVAHLCPRLLAHYQQRDAAAAEPAPKAPAAGAVTAPP</sequence>
<accession>A0A255Z6X8</accession>
<evidence type="ECO:0000313" key="1">
    <source>
        <dbReference type="EMBL" id="OYQ37189.1"/>
    </source>
</evidence>
<dbReference type="EMBL" id="NOXU01000017">
    <property type="protein sequence ID" value="OYQ37189.1"/>
    <property type="molecule type" value="Genomic_DNA"/>
</dbReference>
<evidence type="ECO:0000313" key="2">
    <source>
        <dbReference type="Proteomes" id="UP000216998"/>
    </source>
</evidence>
<evidence type="ECO:0008006" key="3">
    <source>
        <dbReference type="Google" id="ProtNLM"/>
    </source>
</evidence>
<dbReference type="InterPro" id="IPR027417">
    <property type="entry name" value="P-loop_NTPase"/>
</dbReference>
<proteinExistence type="predicted"/>
<dbReference type="Proteomes" id="UP000216998">
    <property type="component" value="Unassembled WGS sequence"/>
</dbReference>
<gene>
    <name evidence="1" type="ORF">CHU95_02245</name>
</gene>
<dbReference type="SUPFAM" id="SSF52540">
    <property type="entry name" value="P-loop containing nucleoside triphosphate hydrolases"/>
    <property type="match status" value="1"/>
</dbReference>
<organism evidence="1 2">
    <name type="scientific">Niveispirillum lacus</name>
    <dbReference type="NCBI Taxonomy" id="1981099"/>
    <lineage>
        <taxon>Bacteria</taxon>
        <taxon>Pseudomonadati</taxon>
        <taxon>Pseudomonadota</taxon>
        <taxon>Alphaproteobacteria</taxon>
        <taxon>Rhodospirillales</taxon>
        <taxon>Azospirillaceae</taxon>
        <taxon>Niveispirillum</taxon>
    </lineage>
</organism>
<dbReference type="AlphaFoldDB" id="A0A255Z6X8"/>
<comment type="caution">
    <text evidence="1">The sequence shown here is derived from an EMBL/GenBank/DDBJ whole genome shotgun (WGS) entry which is preliminary data.</text>
</comment>
<keyword evidence="2" id="KW-1185">Reference proteome</keyword>
<reference evidence="1 2" key="1">
    <citation type="submission" date="2017-07" db="EMBL/GenBank/DDBJ databases">
        <title>Niveispirillum cyanobacteriorum sp. nov., isolated from cyanobacterial aggregates in a eutrophic lake.</title>
        <authorList>
            <person name="Cai H."/>
        </authorList>
    </citation>
    <scope>NUCLEOTIDE SEQUENCE [LARGE SCALE GENOMIC DNA]</scope>
    <source>
        <strain evidence="2">TH1-14</strain>
    </source>
</reference>